<dbReference type="AlphaFoldDB" id="A0A815TNH6"/>
<evidence type="ECO:0000313" key="3">
    <source>
        <dbReference type="EMBL" id="CAF1658548.1"/>
    </source>
</evidence>
<keyword evidence="1" id="KW-0472">Membrane</keyword>
<dbReference type="Proteomes" id="UP000663854">
    <property type="component" value="Unassembled WGS sequence"/>
</dbReference>
<accession>A0A815TNH6</accession>
<dbReference type="Proteomes" id="UP000663870">
    <property type="component" value="Unassembled WGS sequence"/>
</dbReference>
<comment type="caution">
    <text evidence="2">The sequence shown here is derived from an EMBL/GenBank/DDBJ whole genome shotgun (WGS) entry which is preliminary data.</text>
</comment>
<keyword evidence="5" id="KW-1185">Reference proteome</keyword>
<protein>
    <submittedName>
        <fullName evidence="2">Uncharacterized protein</fullName>
    </submittedName>
</protein>
<feature type="transmembrane region" description="Helical" evidence="1">
    <location>
        <begin position="124"/>
        <end position="142"/>
    </location>
</feature>
<evidence type="ECO:0000313" key="5">
    <source>
        <dbReference type="Proteomes" id="UP000663870"/>
    </source>
</evidence>
<dbReference type="EMBL" id="CAJNOH010010302">
    <property type="protein sequence ID" value="CAF1510953.1"/>
    <property type="molecule type" value="Genomic_DNA"/>
</dbReference>
<keyword evidence="1" id="KW-0812">Transmembrane</keyword>
<sequence>DLFLFSGIFASFLDNAPVYISFAASAAARYNITIDQSDNNGFLAVFFSQYETDAIQTIRAISAGSVLMGGCTLIGNAPNMIIVLMATRYTYRTRIKMNQSKTKENIEDNLITYHLENISFMRSLVTACPILIPIFVFVAFFML</sequence>
<keyword evidence="1" id="KW-1133">Transmembrane helix</keyword>
<evidence type="ECO:0000313" key="4">
    <source>
        <dbReference type="Proteomes" id="UP000663854"/>
    </source>
</evidence>
<feature type="non-terminal residue" evidence="2">
    <location>
        <position position="1"/>
    </location>
</feature>
<evidence type="ECO:0000256" key="1">
    <source>
        <dbReference type="SAM" id="Phobius"/>
    </source>
</evidence>
<evidence type="ECO:0000313" key="2">
    <source>
        <dbReference type="EMBL" id="CAF1510953.1"/>
    </source>
</evidence>
<feature type="transmembrane region" description="Helical" evidence="1">
    <location>
        <begin position="66"/>
        <end position="91"/>
    </location>
</feature>
<name>A0A815TNH6_9BILA</name>
<proteinExistence type="predicted"/>
<organism evidence="2 4">
    <name type="scientific">Rotaria sordida</name>
    <dbReference type="NCBI Taxonomy" id="392033"/>
    <lineage>
        <taxon>Eukaryota</taxon>
        <taxon>Metazoa</taxon>
        <taxon>Spiralia</taxon>
        <taxon>Gnathifera</taxon>
        <taxon>Rotifera</taxon>
        <taxon>Eurotatoria</taxon>
        <taxon>Bdelloidea</taxon>
        <taxon>Philodinida</taxon>
        <taxon>Philodinidae</taxon>
        <taxon>Rotaria</taxon>
    </lineage>
</organism>
<dbReference type="Pfam" id="PF16980">
    <property type="entry name" value="CitMHS_2"/>
    <property type="match status" value="1"/>
</dbReference>
<gene>
    <name evidence="3" type="ORF">JXQ802_LOCUS55677</name>
    <name evidence="2" type="ORF">PYM288_LOCUS39140</name>
</gene>
<dbReference type="InterPro" id="IPR031566">
    <property type="entry name" value="CitMHS_2"/>
</dbReference>
<reference evidence="2" key="1">
    <citation type="submission" date="2021-02" db="EMBL/GenBank/DDBJ databases">
        <authorList>
            <person name="Nowell W R."/>
        </authorList>
    </citation>
    <scope>NUCLEOTIDE SEQUENCE</scope>
</reference>
<dbReference type="EMBL" id="CAJNOL010012119">
    <property type="protein sequence ID" value="CAF1658548.1"/>
    <property type="molecule type" value="Genomic_DNA"/>
</dbReference>